<evidence type="ECO:0000256" key="6">
    <source>
        <dbReference type="ARBA" id="ARBA00022853"/>
    </source>
</evidence>
<dbReference type="Pfam" id="PF23215">
    <property type="entry name" value="WD_LRWD1"/>
    <property type="match status" value="1"/>
</dbReference>
<dbReference type="PANTHER" id="PTHR24370">
    <property type="entry name" value="OPTICIN"/>
    <property type="match status" value="1"/>
</dbReference>
<keyword evidence="3" id="KW-0853">WD repeat</keyword>
<dbReference type="OrthoDB" id="7318948at2759"/>
<reference evidence="9" key="1">
    <citation type="submission" date="2008-03" db="EMBL/GenBank/DDBJ databases">
        <title>Annotation of Ixodes scapularis.</title>
        <authorList>
            <consortium name="Ixodes scapularis Genome Project Consortium"/>
            <person name="Caler E."/>
            <person name="Hannick L.I."/>
            <person name="Bidwell S."/>
            <person name="Joardar V."/>
            <person name="Thiagarajan M."/>
            <person name="Amedeo P."/>
            <person name="Galinsky K.J."/>
            <person name="Schobel S."/>
            <person name="Inman J."/>
            <person name="Hostetler J."/>
            <person name="Miller J."/>
            <person name="Hammond M."/>
            <person name="Megy K."/>
            <person name="Lawson D."/>
            <person name="Kodira C."/>
            <person name="Sutton G."/>
            <person name="Meyer J."/>
            <person name="Hill C.A."/>
            <person name="Birren B."/>
            <person name="Nene V."/>
            <person name="Collins F."/>
            <person name="Alarcon-Chaidez F."/>
            <person name="Wikel S."/>
            <person name="Strausberg R."/>
        </authorList>
    </citation>
    <scope>NUCLEOTIDE SEQUENCE [LARGE SCALE GENOMIC DNA]</scope>
    <source>
        <strain evidence="9">Wikel</strain>
    </source>
</reference>
<dbReference type="InterPro" id="IPR052489">
    <property type="entry name" value="LRWD1"/>
</dbReference>
<keyword evidence="2" id="KW-0158">Chromosome</keyword>
<dbReference type="InterPro" id="IPR036322">
    <property type="entry name" value="WD40_repeat_dom_sf"/>
</dbReference>
<dbReference type="Proteomes" id="UP000001555">
    <property type="component" value="Unassembled WGS sequence"/>
</dbReference>
<keyword evidence="4" id="KW-0433">Leucine-rich repeat</keyword>
<evidence type="ECO:0000256" key="5">
    <source>
        <dbReference type="ARBA" id="ARBA00022737"/>
    </source>
</evidence>
<keyword evidence="6" id="KW-0156">Chromatin regulator</keyword>
<dbReference type="EMBL" id="ABJB010693205">
    <property type="status" value="NOT_ANNOTATED_CDS"/>
    <property type="molecule type" value="Genomic_DNA"/>
</dbReference>
<dbReference type="PROSITE" id="PS50294">
    <property type="entry name" value="WD_REPEATS_REGION"/>
    <property type="match status" value="1"/>
</dbReference>
<dbReference type="PROSITE" id="PS00678">
    <property type="entry name" value="WD_REPEATS_1"/>
    <property type="match status" value="1"/>
</dbReference>
<sequence length="218" mass="23926">MGTSQSVFATCGGRIVNFIDCSTGTVVKRYRHSNPKEEFFCLAWSVLPIEGRPSAVLAVAGKACQVSLIHPEQLVCYHSFDAHKKHINCLTFCPQHPTWLFSGSTDDTIHLWDIGAPTVPSYSTKVEKLLTLQPKYEILQLQVSSKHRLLLAACHGGLFAWDFDEGSLVKTDRSPCVQFELPGKDGIRVEREPVVDGLVLTSDDIVGKCAPATLADSV</sequence>
<evidence type="ECO:0000259" key="7">
    <source>
        <dbReference type="Pfam" id="PF23215"/>
    </source>
</evidence>
<dbReference type="SUPFAM" id="SSF50978">
    <property type="entry name" value="WD40 repeat-like"/>
    <property type="match status" value="1"/>
</dbReference>
<evidence type="ECO:0000313" key="8">
    <source>
        <dbReference type="EnsemblMetazoa" id="ISCW016110-PA"/>
    </source>
</evidence>
<dbReference type="EMBL" id="ABJB010216376">
    <property type="status" value="NOT_ANNOTATED_CDS"/>
    <property type="molecule type" value="Genomic_DNA"/>
</dbReference>
<dbReference type="SMART" id="SM00320">
    <property type="entry name" value="WD40"/>
    <property type="match status" value="3"/>
</dbReference>
<evidence type="ECO:0000313" key="9">
    <source>
        <dbReference type="Proteomes" id="UP000001555"/>
    </source>
</evidence>
<dbReference type="PROSITE" id="PS50082">
    <property type="entry name" value="WD_REPEATS_2"/>
    <property type="match status" value="1"/>
</dbReference>
<keyword evidence="5" id="KW-0677">Repeat</keyword>
<dbReference type="InParanoid" id="A0A1S4LMF7"/>
<dbReference type="EMBL" id="ABJB010622651">
    <property type="status" value="NOT_ANNOTATED_CDS"/>
    <property type="molecule type" value="Genomic_DNA"/>
</dbReference>
<evidence type="ECO:0000256" key="3">
    <source>
        <dbReference type="ARBA" id="ARBA00022574"/>
    </source>
</evidence>
<accession>A0A1S4LMF7</accession>
<dbReference type="PANTHER" id="PTHR24370:SF10">
    <property type="entry name" value="LEUCINE-RICH REPEAT AND WD REPEAT-CONTAINING PROTEIN 1"/>
    <property type="match status" value="1"/>
</dbReference>
<dbReference type="InterPro" id="IPR056160">
    <property type="entry name" value="WD_LRWD1"/>
</dbReference>
<dbReference type="GO" id="GO:0006325">
    <property type="term" value="P:chromatin organization"/>
    <property type="evidence" value="ECO:0007669"/>
    <property type="project" value="UniProtKB-KW"/>
</dbReference>
<evidence type="ECO:0000256" key="2">
    <source>
        <dbReference type="ARBA" id="ARBA00022454"/>
    </source>
</evidence>
<reference evidence="8" key="2">
    <citation type="submission" date="2020-05" db="UniProtKB">
        <authorList>
            <consortium name="EnsemblMetazoa"/>
        </authorList>
    </citation>
    <scope>IDENTIFICATION</scope>
    <source>
        <strain evidence="8">wikel</strain>
    </source>
</reference>
<organism evidence="8 9">
    <name type="scientific">Ixodes scapularis</name>
    <name type="common">Black-legged tick</name>
    <name type="synonym">Deer tick</name>
    <dbReference type="NCBI Taxonomy" id="6945"/>
    <lineage>
        <taxon>Eukaryota</taxon>
        <taxon>Metazoa</taxon>
        <taxon>Ecdysozoa</taxon>
        <taxon>Arthropoda</taxon>
        <taxon>Chelicerata</taxon>
        <taxon>Arachnida</taxon>
        <taxon>Acari</taxon>
        <taxon>Parasitiformes</taxon>
        <taxon>Ixodida</taxon>
        <taxon>Ixodoidea</taxon>
        <taxon>Ixodidae</taxon>
        <taxon>Ixodinae</taxon>
        <taxon>Ixodes</taxon>
    </lineage>
</organism>
<comment type="subcellular location">
    <subcellularLocation>
        <location evidence="1">Chromosome</location>
    </subcellularLocation>
</comment>
<keyword evidence="9" id="KW-1185">Reference proteome</keyword>
<dbReference type="InterPro" id="IPR015943">
    <property type="entry name" value="WD40/YVTN_repeat-like_dom_sf"/>
</dbReference>
<dbReference type="VEuPathDB" id="VectorBase:ISCP_028666"/>
<protein>
    <recommendedName>
        <fullName evidence="7">Leucine-rich repeat and WD repeat-containing protein 1 WD domain-containing protein</fullName>
    </recommendedName>
</protein>
<dbReference type="GO" id="GO:0005694">
    <property type="term" value="C:chromosome"/>
    <property type="evidence" value="ECO:0007669"/>
    <property type="project" value="UniProtKB-SubCell"/>
</dbReference>
<dbReference type="InterPro" id="IPR019775">
    <property type="entry name" value="WD40_repeat_CS"/>
</dbReference>
<dbReference type="EMBL" id="ABJB010228158">
    <property type="status" value="NOT_ANNOTATED_CDS"/>
    <property type="molecule type" value="Genomic_DNA"/>
</dbReference>
<dbReference type="VEuPathDB" id="VectorBase:ISCW016110"/>
<dbReference type="VEuPathDB" id="VectorBase:ISCI016110"/>
<dbReference type="EnsemblMetazoa" id="ISCW016110-RA">
    <property type="protein sequence ID" value="ISCW016110-PA"/>
    <property type="gene ID" value="ISCW016110"/>
</dbReference>
<proteinExistence type="predicted"/>
<feature type="domain" description="Leucine-rich repeat and WD repeat-containing protein 1 WD" evidence="7">
    <location>
        <begin position="3"/>
        <end position="207"/>
    </location>
</feature>
<name>A0A1S4LMF7_IXOSC</name>
<evidence type="ECO:0000256" key="1">
    <source>
        <dbReference type="ARBA" id="ARBA00004286"/>
    </source>
</evidence>
<evidence type="ECO:0000256" key="4">
    <source>
        <dbReference type="ARBA" id="ARBA00022614"/>
    </source>
</evidence>
<dbReference type="InterPro" id="IPR001680">
    <property type="entry name" value="WD40_rpt"/>
</dbReference>
<dbReference type="Gene3D" id="2.130.10.10">
    <property type="entry name" value="YVTN repeat-like/Quinoprotein amine dehydrogenase"/>
    <property type="match status" value="1"/>
</dbReference>
<dbReference type="AlphaFoldDB" id="A0A1S4LMF7"/>